<reference evidence="12 13" key="1">
    <citation type="submission" date="2016-10" db="EMBL/GenBank/DDBJ databases">
        <authorList>
            <person name="de Groot N.N."/>
        </authorList>
    </citation>
    <scope>NUCLEOTIDE SEQUENCE [LARGE SCALE GENOMIC DNA]</scope>
    <source>
        <strain evidence="12 13">CGMCC 1.10457</strain>
    </source>
</reference>
<dbReference type="EC" id="3.2.1.8" evidence="3"/>
<evidence type="ECO:0000256" key="5">
    <source>
        <dbReference type="ARBA" id="ARBA00022729"/>
    </source>
</evidence>
<dbReference type="EMBL" id="FOZK01000002">
    <property type="protein sequence ID" value="SFS01254.1"/>
    <property type="molecule type" value="Genomic_DNA"/>
</dbReference>
<keyword evidence="6 12" id="KW-0378">Hydrolase</keyword>
<evidence type="ECO:0000256" key="2">
    <source>
        <dbReference type="ARBA" id="ARBA00007495"/>
    </source>
</evidence>
<feature type="compositionally biased region" description="Basic residues" evidence="10">
    <location>
        <begin position="688"/>
        <end position="714"/>
    </location>
</feature>
<comment type="similarity">
    <text evidence="2">Belongs to the glycosyl hydrolase 10 (cellulase F) family.</text>
</comment>
<dbReference type="AlphaFoldDB" id="A0A1I6LCV5"/>
<dbReference type="SUPFAM" id="SSF51445">
    <property type="entry name" value="(Trans)glycosidases"/>
    <property type="match status" value="1"/>
</dbReference>
<evidence type="ECO:0000256" key="10">
    <source>
        <dbReference type="SAM" id="MobiDB-lite"/>
    </source>
</evidence>
<evidence type="ECO:0000256" key="8">
    <source>
        <dbReference type="ARBA" id="ARBA00023295"/>
    </source>
</evidence>
<evidence type="ECO:0000313" key="13">
    <source>
        <dbReference type="Proteomes" id="UP000199062"/>
    </source>
</evidence>
<evidence type="ECO:0000256" key="3">
    <source>
        <dbReference type="ARBA" id="ARBA00012590"/>
    </source>
</evidence>
<dbReference type="Gene3D" id="3.20.20.80">
    <property type="entry name" value="Glycosidases"/>
    <property type="match status" value="1"/>
</dbReference>
<name>A0A1I6LCV5_9EURY</name>
<dbReference type="InterPro" id="IPR017853">
    <property type="entry name" value="GH"/>
</dbReference>
<dbReference type="RefSeq" id="WP_089816805.1">
    <property type="nucleotide sequence ID" value="NZ_FOZK01000002.1"/>
</dbReference>
<keyword evidence="9" id="KW-0624">Polysaccharide degradation</keyword>
<dbReference type="PANTHER" id="PTHR31490">
    <property type="entry name" value="GLYCOSYL HYDROLASE"/>
    <property type="match status" value="1"/>
</dbReference>
<gene>
    <name evidence="12" type="ORF">SAMN05216559_2470</name>
</gene>
<comment type="catalytic activity">
    <reaction evidence="1">
        <text>Endohydrolysis of (1-&gt;4)-beta-D-xylosidic linkages in xylans.</text>
        <dbReference type="EC" id="3.2.1.8"/>
    </reaction>
</comment>
<evidence type="ECO:0000256" key="4">
    <source>
        <dbReference type="ARBA" id="ARBA00022651"/>
    </source>
</evidence>
<dbReference type="PROSITE" id="PS51318">
    <property type="entry name" value="TAT"/>
    <property type="match status" value="1"/>
</dbReference>
<feature type="compositionally biased region" description="Acidic residues" evidence="10">
    <location>
        <begin position="656"/>
        <end position="672"/>
    </location>
</feature>
<dbReference type="PANTHER" id="PTHR31490:SF88">
    <property type="entry name" value="BETA-XYLANASE"/>
    <property type="match status" value="1"/>
</dbReference>
<protein>
    <recommendedName>
        <fullName evidence="3">endo-1,4-beta-xylanase</fullName>
        <ecNumber evidence="3">3.2.1.8</ecNumber>
    </recommendedName>
</protein>
<dbReference type="STRING" id="767519.SAMN05216559_2470"/>
<organism evidence="12 13">
    <name type="scientific">Halomicrobium zhouii</name>
    <dbReference type="NCBI Taxonomy" id="767519"/>
    <lineage>
        <taxon>Archaea</taxon>
        <taxon>Methanobacteriati</taxon>
        <taxon>Methanobacteriota</taxon>
        <taxon>Stenosarchaea group</taxon>
        <taxon>Halobacteria</taxon>
        <taxon>Halobacteriales</taxon>
        <taxon>Haloarculaceae</taxon>
        <taxon>Halomicrobium</taxon>
    </lineage>
</organism>
<dbReference type="GO" id="GO:0031176">
    <property type="term" value="F:endo-1,4-beta-xylanase activity"/>
    <property type="evidence" value="ECO:0007669"/>
    <property type="project" value="UniProtKB-EC"/>
</dbReference>
<evidence type="ECO:0000259" key="11">
    <source>
        <dbReference type="PROSITE" id="PS51760"/>
    </source>
</evidence>
<dbReference type="Pfam" id="PF00331">
    <property type="entry name" value="Glyco_hydro_10"/>
    <property type="match status" value="1"/>
</dbReference>
<keyword evidence="4 12" id="KW-0858">Xylan degradation</keyword>
<evidence type="ECO:0000256" key="6">
    <source>
        <dbReference type="ARBA" id="ARBA00022801"/>
    </source>
</evidence>
<keyword evidence="13" id="KW-1185">Reference proteome</keyword>
<accession>A0A1I6LCV5</accession>
<keyword evidence="5" id="KW-0732">Signal</keyword>
<proteinExistence type="inferred from homology"/>
<dbReference type="GO" id="GO:0045493">
    <property type="term" value="P:xylan catabolic process"/>
    <property type="evidence" value="ECO:0007669"/>
    <property type="project" value="UniProtKB-KW"/>
</dbReference>
<dbReference type="PROSITE" id="PS51760">
    <property type="entry name" value="GH10_2"/>
    <property type="match status" value="1"/>
</dbReference>
<feature type="domain" description="GH10" evidence="11">
    <location>
        <begin position="297"/>
        <end position="599"/>
    </location>
</feature>
<evidence type="ECO:0000313" key="12">
    <source>
        <dbReference type="EMBL" id="SFS01254.1"/>
    </source>
</evidence>
<evidence type="ECO:0000256" key="1">
    <source>
        <dbReference type="ARBA" id="ARBA00000681"/>
    </source>
</evidence>
<evidence type="ECO:0000256" key="7">
    <source>
        <dbReference type="ARBA" id="ARBA00023277"/>
    </source>
</evidence>
<dbReference type="InterPro" id="IPR001000">
    <property type="entry name" value="GH10_dom"/>
</dbReference>
<dbReference type="Proteomes" id="UP000199062">
    <property type="component" value="Unassembled WGS sequence"/>
</dbReference>
<feature type="region of interest" description="Disordered" evidence="10">
    <location>
        <begin position="647"/>
        <end position="722"/>
    </location>
</feature>
<sequence>MPDERTGFESRRRTFLKSVGALGVTAAGSSVATAQESTESADSLGDYHQALRDDLTGRGGNRTLPAGEYVYGTTEEAALEAFSLEGDGEESTISVDTDAVPITTAGRLNVSGGAGQPHEVSYKGLIEDASFSEGDLLLGVAYVRSDSEHAQAKASFKYEYTDSDGETTYSDSFVQRGAEMDPTGEWLRYFFPIEVGAKPDGSDHVPFLEFWTGYGDQTIEFGGLALIDYSDDDVDLGTLPPYDYEGRSPDAEWREEAHERIEEHRKTDLEVEVLGPGGQPMNRAGVEVEMQEHEFDFGSAVSVNHVTGDEEDDETYRETFLEYFNKAVVENGLKYPAWEGGWDMSQDDIRSTLDWLNERDVPTRGHYLLWEEYTTDGGGGMYIENADELSTDEIEDLVAEKIRNHAETFDGEVSDWDMHNHPIWQSNFRDTEGLGWEAVDRWWQVANEATDDELYTNEMGAIGGAWQRSQYLDYIEHLVENDYPVDGIGFMGHHQQQWGQMLPITGDRSMEEGFDAFADFDLPLLITEFDIEIFSRRNAQDVAVQADYTRDFLTMAFSKEAVEGVMSWGFWEEDHWRPTGAYFDSDWTLRENGEVYRDLVFDEWWTHERGWTDHDGVFETRGFKGDYAVRARKGGLTGEKIVTVDDETETVTVELSPDDEESDDEESDDDVECGPGRDDEPGKGPGWKGKKGNGHGKGKRGNGHGKGKHGKKHGWKENDERT</sequence>
<keyword evidence="7" id="KW-0119">Carbohydrate metabolism</keyword>
<evidence type="ECO:0000256" key="9">
    <source>
        <dbReference type="ARBA" id="ARBA00023326"/>
    </source>
</evidence>
<dbReference type="OrthoDB" id="117332at2157"/>
<keyword evidence="8 12" id="KW-0326">Glycosidase</keyword>
<dbReference type="InterPro" id="IPR006311">
    <property type="entry name" value="TAT_signal"/>
</dbReference>
<dbReference type="InterPro" id="IPR044846">
    <property type="entry name" value="GH10"/>
</dbReference>